<evidence type="ECO:0000313" key="7">
    <source>
        <dbReference type="Proteomes" id="UP001183629"/>
    </source>
</evidence>
<evidence type="ECO:0000313" key="6">
    <source>
        <dbReference type="EMBL" id="MDR7326548.1"/>
    </source>
</evidence>
<dbReference type="SUPFAM" id="SSF50494">
    <property type="entry name" value="Trypsin-like serine proteases"/>
    <property type="match status" value="1"/>
</dbReference>
<evidence type="ECO:0000256" key="3">
    <source>
        <dbReference type="ARBA" id="ARBA00022801"/>
    </source>
</evidence>
<dbReference type="PANTHER" id="PTHR43343">
    <property type="entry name" value="PEPTIDASE S12"/>
    <property type="match status" value="1"/>
</dbReference>
<dbReference type="PRINTS" id="PR00834">
    <property type="entry name" value="PROTEASES2C"/>
</dbReference>
<dbReference type="InterPro" id="IPR051201">
    <property type="entry name" value="Chloro_Bact_Ser_Proteases"/>
</dbReference>
<dbReference type="RefSeq" id="WP_310422428.1">
    <property type="nucleotide sequence ID" value="NZ_JAVDYC010000001.1"/>
</dbReference>
<evidence type="ECO:0000256" key="5">
    <source>
        <dbReference type="SAM" id="Phobius"/>
    </source>
</evidence>
<dbReference type="Proteomes" id="UP001183629">
    <property type="component" value="Unassembled WGS sequence"/>
</dbReference>
<feature type="transmembrane region" description="Helical" evidence="5">
    <location>
        <begin position="56"/>
        <end position="74"/>
    </location>
</feature>
<dbReference type="PANTHER" id="PTHR43343:SF3">
    <property type="entry name" value="PROTEASE DO-LIKE 8, CHLOROPLASTIC"/>
    <property type="match status" value="1"/>
</dbReference>
<keyword evidence="5" id="KW-1133">Transmembrane helix</keyword>
<evidence type="ECO:0000256" key="2">
    <source>
        <dbReference type="ARBA" id="ARBA00022670"/>
    </source>
</evidence>
<proteinExistence type="inferred from homology"/>
<organism evidence="6 7">
    <name type="scientific">Catenuloplanes niger</name>
    <dbReference type="NCBI Taxonomy" id="587534"/>
    <lineage>
        <taxon>Bacteria</taxon>
        <taxon>Bacillati</taxon>
        <taxon>Actinomycetota</taxon>
        <taxon>Actinomycetes</taxon>
        <taxon>Micromonosporales</taxon>
        <taxon>Micromonosporaceae</taxon>
        <taxon>Catenuloplanes</taxon>
    </lineage>
</organism>
<feature type="region of interest" description="Disordered" evidence="4">
    <location>
        <begin position="16"/>
        <end position="50"/>
    </location>
</feature>
<name>A0AAE4CXF8_9ACTN</name>
<protein>
    <submittedName>
        <fullName evidence="6">S1-C subfamily serine protease</fullName>
    </submittedName>
</protein>
<keyword evidence="3" id="KW-0378">Hydrolase</keyword>
<dbReference type="InterPro" id="IPR009003">
    <property type="entry name" value="Peptidase_S1_PA"/>
</dbReference>
<evidence type="ECO:0000256" key="1">
    <source>
        <dbReference type="ARBA" id="ARBA00010541"/>
    </source>
</evidence>
<dbReference type="GO" id="GO:0006508">
    <property type="term" value="P:proteolysis"/>
    <property type="evidence" value="ECO:0007669"/>
    <property type="project" value="UniProtKB-KW"/>
</dbReference>
<sequence length="296" mass="29192">MQTDRRAPVVMTVVRDPASVSQPAGTTPVPAGTPPVPGGTPEGGARPGRRLDRRRLLTGAVAVWAVVITGLVVFQSARGEPAAVPSAAAPSPSASEGPLSVPQIYEAVLPSVVRITAGGSTGTGVLANADGTVLTAHHVVDNGQAITVTYPDGSTTPATIARAQPDLDIAVLRPDRLPETLVPATLGGAVGVGAAVVAIGNPLGLTGTTTSGVVSALDRTLDRGNEPDLPGLIQFDAAVNPGSSGGPLINDRAEVVGIVVALANPTDAGTFIGIGFAVPIGAALGASEGDGQAPPL</sequence>
<reference evidence="6 7" key="1">
    <citation type="submission" date="2023-07" db="EMBL/GenBank/DDBJ databases">
        <title>Sequencing the genomes of 1000 actinobacteria strains.</title>
        <authorList>
            <person name="Klenk H.-P."/>
        </authorList>
    </citation>
    <scope>NUCLEOTIDE SEQUENCE [LARGE SCALE GENOMIC DNA]</scope>
    <source>
        <strain evidence="6 7">DSM 44711</strain>
    </source>
</reference>
<dbReference type="Pfam" id="PF13365">
    <property type="entry name" value="Trypsin_2"/>
    <property type="match status" value="1"/>
</dbReference>
<comment type="caution">
    <text evidence="6">The sequence shown here is derived from an EMBL/GenBank/DDBJ whole genome shotgun (WGS) entry which is preliminary data.</text>
</comment>
<dbReference type="InterPro" id="IPR043504">
    <property type="entry name" value="Peptidase_S1_PA_chymotrypsin"/>
</dbReference>
<evidence type="ECO:0000256" key="4">
    <source>
        <dbReference type="SAM" id="MobiDB-lite"/>
    </source>
</evidence>
<dbReference type="InterPro" id="IPR001940">
    <property type="entry name" value="Peptidase_S1C"/>
</dbReference>
<gene>
    <name evidence="6" type="ORF">J2S44_006798</name>
</gene>
<keyword evidence="5" id="KW-0472">Membrane</keyword>
<keyword evidence="7" id="KW-1185">Reference proteome</keyword>
<dbReference type="GO" id="GO:0004252">
    <property type="term" value="F:serine-type endopeptidase activity"/>
    <property type="evidence" value="ECO:0007669"/>
    <property type="project" value="InterPro"/>
</dbReference>
<accession>A0AAE4CXF8</accession>
<keyword evidence="2 6" id="KW-0645">Protease</keyword>
<dbReference type="EMBL" id="JAVDYC010000001">
    <property type="protein sequence ID" value="MDR7326548.1"/>
    <property type="molecule type" value="Genomic_DNA"/>
</dbReference>
<dbReference type="Gene3D" id="2.40.10.10">
    <property type="entry name" value="Trypsin-like serine proteases"/>
    <property type="match status" value="2"/>
</dbReference>
<comment type="similarity">
    <text evidence="1">Belongs to the peptidase S1C family.</text>
</comment>
<keyword evidence="5" id="KW-0812">Transmembrane</keyword>
<dbReference type="AlphaFoldDB" id="A0AAE4CXF8"/>